<dbReference type="SUPFAM" id="SSF53098">
    <property type="entry name" value="Ribonuclease H-like"/>
    <property type="match status" value="1"/>
</dbReference>
<proteinExistence type="predicted"/>
<dbReference type="EMBL" id="UZAF01020856">
    <property type="protein sequence ID" value="VDO73493.1"/>
    <property type="molecule type" value="Genomic_DNA"/>
</dbReference>
<reference evidence="1 2" key="2">
    <citation type="submission" date="2018-11" db="EMBL/GenBank/DDBJ databases">
        <authorList>
            <consortium name="Pathogen Informatics"/>
        </authorList>
    </citation>
    <scope>NUCLEOTIDE SEQUENCE [LARGE SCALE GENOMIC DNA]</scope>
    <source>
        <strain evidence="1 2">MHpl1</strain>
    </source>
</reference>
<dbReference type="WBParaSite" id="HPLM_0001884101-mRNA-1">
    <property type="protein sequence ID" value="HPLM_0001884101-mRNA-1"/>
    <property type="gene ID" value="HPLM_0001884101"/>
</dbReference>
<gene>
    <name evidence="1" type="ORF">HPLM_LOCUS18833</name>
</gene>
<dbReference type="Proteomes" id="UP000268014">
    <property type="component" value="Unassembled WGS sequence"/>
</dbReference>
<accession>A0A0N4X399</accession>
<evidence type="ECO:0000313" key="2">
    <source>
        <dbReference type="Proteomes" id="UP000268014"/>
    </source>
</evidence>
<dbReference type="InterPro" id="IPR052160">
    <property type="entry name" value="Gypsy_RT_Integrase-like"/>
</dbReference>
<dbReference type="InterPro" id="IPR012337">
    <property type="entry name" value="RNaseH-like_sf"/>
</dbReference>
<organism evidence="3">
    <name type="scientific">Haemonchus placei</name>
    <name type="common">Barber's pole worm</name>
    <dbReference type="NCBI Taxonomy" id="6290"/>
    <lineage>
        <taxon>Eukaryota</taxon>
        <taxon>Metazoa</taxon>
        <taxon>Ecdysozoa</taxon>
        <taxon>Nematoda</taxon>
        <taxon>Chromadorea</taxon>
        <taxon>Rhabditida</taxon>
        <taxon>Rhabditina</taxon>
        <taxon>Rhabditomorpha</taxon>
        <taxon>Strongyloidea</taxon>
        <taxon>Trichostrongylidae</taxon>
        <taxon>Haemonchus</taxon>
    </lineage>
</organism>
<dbReference type="GO" id="GO:0003676">
    <property type="term" value="F:nucleic acid binding"/>
    <property type="evidence" value="ECO:0007669"/>
    <property type="project" value="InterPro"/>
</dbReference>
<dbReference type="OMA" id="YNPRENE"/>
<keyword evidence="2" id="KW-1185">Reference proteome</keyword>
<dbReference type="OrthoDB" id="6428870at2759"/>
<dbReference type="AlphaFoldDB" id="A0A0N4X399"/>
<name>A0A0N4X399_HAEPC</name>
<dbReference type="Gene3D" id="3.30.420.10">
    <property type="entry name" value="Ribonuclease H-like superfamily/Ribonuclease H"/>
    <property type="match status" value="1"/>
</dbReference>
<protein>
    <submittedName>
        <fullName evidence="3">Integrase catalytic domain-containing protein</fullName>
    </submittedName>
</protein>
<evidence type="ECO:0000313" key="1">
    <source>
        <dbReference type="EMBL" id="VDO73493.1"/>
    </source>
</evidence>
<sequence>MIGIDILEVGLTTDAEIVAQTIFVRQMTDGCRFPGSILSNQCGEFDTIITQRYNPRENELTERFKKTIVELLRKKVDKPVRWDEFLSYCMIAYNPTPYDSTGESPFFLLHGYGCKVPAHWSSLPKSCIRNCIVDMDSSINEQVTGLEMIPNVAREQYQRARERMKQCYDE</sequence>
<dbReference type="InterPro" id="IPR036397">
    <property type="entry name" value="RNaseH_sf"/>
</dbReference>
<evidence type="ECO:0000313" key="3">
    <source>
        <dbReference type="WBParaSite" id="HPLM_0001884101-mRNA-1"/>
    </source>
</evidence>
<reference evidence="3" key="1">
    <citation type="submission" date="2017-02" db="UniProtKB">
        <authorList>
            <consortium name="WormBaseParasite"/>
        </authorList>
    </citation>
    <scope>IDENTIFICATION</scope>
</reference>
<dbReference type="PANTHER" id="PTHR47266">
    <property type="entry name" value="ENDONUCLEASE-RELATED"/>
    <property type="match status" value="1"/>
</dbReference>